<dbReference type="RefSeq" id="WP_046810963.1">
    <property type="nucleotide sequence ID" value="NZ_CP141335.1"/>
</dbReference>
<dbReference type="InterPro" id="IPR016156">
    <property type="entry name" value="FAD/NAD-linked_Rdtase_dimer_sf"/>
</dbReference>
<evidence type="ECO:0000259" key="8">
    <source>
        <dbReference type="Pfam" id="PF02852"/>
    </source>
</evidence>
<dbReference type="InterPro" id="IPR036188">
    <property type="entry name" value="FAD/NAD-bd_sf"/>
</dbReference>
<evidence type="ECO:0000313" key="10">
    <source>
        <dbReference type="EMBL" id="KZU92036.1"/>
    </source>
</evidence>
<feature type="domain" description="FAD/NAD(P)-binding" evidence="9">
    <location>
        <begin position="1"/>
        <end position="305"/>
    </location>
</feature>
<dbReference type="GO" id="GO:0016491">
    <property type="term" value="F:oxidoreductase activity"/>
    <property type="evidence" value="ECO:0007669"/>
    <property type="project" value="UniProtKB-KW"/>
</dbReference>
<dbReference type="Gene3D" id="3.30.390.30">
    <property type="match status" value="1"/>
</dbReference>
<proteinExistence type="inferred from homology"/>
<feature type="domain" description="Pyridine nucleotide-disulphide oxidoreductase dimerisation" evidence="8">
    <location>
        <begin position="331"/>
        <end position="428"/>
    </location>
</feature>
<keyword evidence="4" id="KW-0274">FAD</keyword>
<keyword evidence="5" id="KW-0560">Oxidoreductase</keyword>
<reference evidence="10 11" key="1">
    <citation type="submission" date="2016-03" db="EMBL/GenBank/DDBJ databases">
        <title>Comparative genomics of 54 Lactobacillus plantarum strains reveals genomic uncoupling from niche constraints.</title>
        <authorList>
            <person name="Martino M.E."/>
        </authorList>
    </citation>
    <scope>NUCLEOTIDE SEQUENCE [LARGE SCALE GENOMIC DNA]</scope>
    <source>
        <strain evidence="10 11">19.1</strain>
    </source>
</reference>
<dbReference type="Proteomes" id="UP000076882">
    <property type="component" value="Unassembled WGS sequence"/>
</dbReference>
<evidence type="ECO:0000256" key="7">
    <source>
        <dbReference type="ARBA" id="ARBA00023284"/>
    </source>
</evidence>
<protein>
    <submittedName>
        <fullName evidence="10">NADH oxidase</fullName>
    </submittedName>
</protein>
<evidence type="ECO:0000313" key="11">
    <source>
        <dbReference type="Proteomes" id="UP000076882"/>
    </source>
</evidence>
<dbReference type="PATRIC" id="fig|1590.148.peg.372"/>
<dbReference type="Pfam" id="PF07992">
    <property type="entry name" value="Pyr_redox_2"/>
    <property type="match status" value="1"/>
</dbReference>
<keyword evidence="7" id="KW-0676">Redox-active center</keyword>
<evidence type="ECO:0000256" key="1">
    <source>
        <dbReference type="ARBA" id="ARBA00001974"/>
    </source>
</evidence>
<evidence type="ECO:0000256" key="3">
    <source>
        <dbReference type="ARBA" id="ARBA00022630"/>
    </source>
</evidence>
<keyword evidence="3" id="KW-0285">Flavoprotein</keyword>
<evidence type="ECO:0000256" key="4">
    <source>
        <dbReference type="ARBA" id="ARBA00022827"/>
    </source>
</evidence>
<dbReference type="PRINTS" id="PR00368">
    <property type="entry name" value="FADPNR"/>
</dbReference>
<dbReference type="Gene3D" id="3.50.50.60">
    <property type="entry name" value="FAD/NAD(P)-binding domain"/>
    <property type="match status" value="2"/>
</dbReference>
<evidence type="ECO:0000256" key="2">
    <source>
        <dbReference type="ARBA" id="ARBA00009130"/>
    </source>
</evidence>
<evidence type="ECO:0000259" key="9">
    <source>
        <dbReference type="Pfam" id="PF07992"/>
    </source>
</evidence>
<comment type="caution">
    <text evidence="10">The sequence shown here is derived from an EMBL/GenBank/DDBJ whole genome shotgun (WGS) entry which is preliminary data.</text>
</comment>
<comment type="similarity">
    <text evidence="2">Belongs to the class-III pyridine nucleotide-disulfide oxidoreductase family.</text>
</comment>
<dbReference type="PRINTS" id="PR00411">
    <property type="entry name" value="PNDRDTASEI"/>
</dbReference>
<keyword evidence="6" id="KW-0558">Oxidation</keyword>
<dbReference type="SUPFAM" id="SSF51905">
    <property type="entry name" value="FAD/NAD(P)-binding domain"/>
    <property type="match status" value="1"/>
</dbReference>
<organism evidence="10 11">
    <name type="scientific">Lactiplantibacillus plantarum</name>
    <name type="common">Lactobacillus plantarum</name>
    <dbReference type="NCBI Taxonomy" id="1590"/>
    <lineage>
        <taxon>Bacteria</taxon>
        <taxon>Bacillati</taxon>
        <taxon>Bacillota</taxon>
        <taxon>Bacilli</taxon>
        <taxon>Lactobacillales</taxon>
        <taxon>Lactobacillaceae</taxon>
        <taxon>Lactiplantibacillus</taxon>
    </lineage>
</organism>
<sequence length="468" mass="51931">MKVMIIGSTHAGTAAAREILTRHPETAVTIYEPNDNVSFVSSGIYLYLTGVIQHLEDMFYTSPADLKQLGAQVKTRHNVLRIDTGHKTVQVANMQTGEVFDDTYDKLIMATGSSVIVPPIMGIDHEKVLLCKNYEQAEQLYQSLQANQRVAIVGAGYMGTELAESYASMDQQVMLFHSHSHILNNYLGPQMADAATKLLQHHQVDIHLNERVTGFASGSNDQLIVETAQGDYEVDLAVVCAGFMPNTELLRGQVAMDRHGAILINDYVQTSDPDIYAAGDACVVNYNPTGQPAYTPLATNALRQGALAGINVFGDLQPYMGTQATSAMQLFDHTMATTGLTYPAAQRRELPVRHAVYQGNWRPSYMPTTAKVTIELVYNYQNRQLLGAQFWSRHDIAQAANTISVMIQNQNTIDDLAYVDMFFQPNFNQPFNYLNLVGQLAVQQEYQRGNQTPRITARGNWSNSSDKH</sequence>
<dbReference type="InterPro" id="IPR050260">
    <property type="entry name" value="FAD-bd_OxRdtase"/>
</dbReference>
<accession>A0A165R487</accession>
<evidence type="ECO:0000256" key="6">
    <source>
        <dbReference type="ARBA" id="ARBA00023097"/>
    </source>
</evidence>
<comment type="cofactor">
    <cofactor evidence="1">
        <name>FAD</name>
        <dbReference type="ChEBI" id="CHEBI:57692"/>
    </cofactor>
</comment>
<dbReference type="PANTHER" id="PTHR43429">
    <property type="entry name" value="PYRIDINE NUCLEOTIDE-DISULFIDE OXIDOREDUCTASE DOMAIN-CONTAINING"/>
    <property type="match status" value="1"/>
</dbReference>
<dbReference type="InterPro" id="IPR023753">
    <property type="entry name" value="FAD/NAD-binding_dom"/>
</dbReference>
<dbReference type="EMBL" id="LUXM01000040">
    <property type="protein sequence ID" value="KZU92036.1"/>
    <property type="molecule type" value="Genomic_DNA"/>
</dbReference>
<dbReference type="AlphaFoldDB" id="A0A165R487"/>
<dbReference type="InterPro" id="IPR004099">
    <property type="entry name" value="Pyr_nucl-diS_OxRdtase_dimer"/>
</dbReference>
<dbReference type="Pfam" id="PF02852">
    <property type="entry name" value="Pyr_redox_dim"/>
    <property type="match status" value="1"/>
</dbReference>
<dbReference type="SUPFAM" id="SSF55424">
    <property type="entry name" value="FAD/NAD-linked reductases, dimerisation (C-terminal) domain"/>
    <property type="match status" value="1"/>
</dbReference>
<gene>
    <name evidence="10" type="ORF">Lp19_3322</name>
</gene>
<name>A0A165R487_LACPN</name>
<evidence type="ECO:0000256" key="5">
    <source>
        <dbReference type="ARBA" id="ARBA00023002"/>
    </source>
</evidence>
<dbReference type="PANTHER" id="PTHR43429:SF1">
    <property type="entry name" value="NAD(P)H SULFUR OXIDOREDUCTASE (COA-DEPENDENT)"/>
    <property type="match status" value="1"/>
</dbReference>